<keyword evidence="2" id="KW-1185">Reference proteome</keyword>
<organism evidence="1 2">
    <name type="scientific">Acanthocheilonema viteae</name>
    <name type="common">Filarial nematode worm</name>
    <name type="synonym">Dipetalonema viteae</name>
    <dbReference type="NCBI Taxonomy" id="6277"/>
    <lineage>
        <taxon>Eukaryota</taxon>
        <taxon>Metazoa</taxon>
        <taxon>Ecdysozoa</taxon>
        <taxon>Nematoda</taxon>
        <taxon>Chromadorea</taxon>
        <taxon>Rhabditida</taxon>
        <taxon>Spirurina</taxon>
        <taxon>Spiruromorpha</taxon>
        <taxon>Filarioidea</taxon>
        <taxon>Onchocercidae</taxon>
        <taxon>Acanthocheilonema</taxon>
    </lineage>
</organism>
<gene>
    <name evidence="1" type="ORF">NAV_LOCUS9941</name>
</gene>
<evidence type="ECO:0000313" key="2">
    <source>
        <dbReference type="Proteomes" id="UP000276991"/>
    </source>
</evidence>
<sequence length="88" mass="10018">PITAERALDMCKLMRNYKESGRTTLNTSSRNISKINSERRLSTGTLNRLILVAQALESEVQYRRQLGVNSERIVIALRTINLVGMINR</sequence>
<evidence type="ECO:0000313" key="1">
    <source>
        <dbReference type="EMBL" id="VBB35150.1"/>
    </source>
</evidence>
<name>A0A498T0F2_ACAVI</name>
<reference evidence="1 2" key="1">
    <citation type="submission" date="2018-08" db="EMBL/GenBank/DDBJ databases">
        <authorList>
            <person name="Laetsch R D."/>
            <person name="Stevens L."/>
            <person name="Kumar S."/>
            <person name="Blaxter L. M."/>
        </authorList>
    </citation>
    <scope>NUCLEOTIDE SEQUENCE [LARGE SCALE GENOMIC DNA]</scope>
</reference>
<protein>
    <submittedName>
        <fullName evidence="1">Uncharacterized protein</fullName>
    </submittedName>
</protein>
<proteinExistence type="predicted"/>
<dbReference type="OrthoDB" id="5804949at2759"/>
<dbReference type="Proteomes" id="UP000276991">
    <property type="component" value="Unassembled WGS sequence"/>
</dbReference>
<accession>A0A498T0F2</accession>
<feature type="non-terminal residue" evidence="1">
    <location>
        <position position="1"/>
    </location>
</feature>
<dbReference type="EMBL" id="UPTC01004954">
    <property type="protein sequence ID" value="VBB35150.1"/>
    <property type="molecule type" value="Genomic_DNA"/>
</dbReference>
<dbReference type="AlphaFoldDB" id="A0A498T0F2"/>